<dbReference type="EnsemblPlants" id="OGLUM07G24760.1">
    <property type="protein sequence ID" value="OGLUM07G24760.1"/>
    <property type="gene ID" value="OGLUM07G24760"/>
</dbReference>
<sequence length="1203" mass="135832">MGFSILQMDGDSFVMWSMRIVYIALLVVVLLVTVSRLRFPIIINRVRRALGSKHVFWRRFILNSCMLAAIVMMLFMVDPVLQHVMILLDLCGFAILSFGNLQIPAAIVREELARMRLTQHDSFGVVESVNLYYAYAFDKYMEGGVFAPKRINLSNFAIDSINSDLSKNQLYGIRMMHTFLQRDPTRAQLLEKLTTSTQTKARLINMLDWTDGNHHTTVGKKQKEKRNRSMARPSPVEASGGPVMGDITGGGGELRVQIAANSGGQGGKVVGAAPEKCLNRFVRVVALMERTGNALGTLAFTWATVILLGGYPTVLDSKSKNDYWLVLYGFGFTLFFNYTILVLFRMFSSDKSDYQLFFRARGAFRFLGGNGLIVIVFFWDALAMLGMAASNLHLWALLLLSILLKLFLRAARRSQSCNWPCRAISLWSPVFAILLLASPILHYYHRNMHKIIFKNSFTLWIPYAVLSAIVLLVTISRLRFPNSKHVFWRQFILNSCMFAAIVMLVVMVDPNSRLDMIVIDICAAIILSFGNLHIPAALVRVSLAGKRLAEQDYFGVGDNKANLGESLTIFYSMVLGQGMLYIVAGMLEFFSFIPRRTLVRRGRFTGQWGVESVNLYYTYAFEKNMEGGVFAAKRISLSNFAMDSINSDLSKKQLYGIRMMHIFLQRDPTRAQLLEKLTTSTQTMARLISMLGWTSRNDHTTIRLYAAKVTAELAKSLRVVTVPGTMYLVSTLLDTDRKPKRRHPLLDEDDDRDPLFVDTVESQEKSQDAAGDQGQKQGSAGDTDIMLKTPTRSTHMNNPRSTYKYWERISECESIPKEQPLTFDDLLPALGMSIVYSLAGCDQNNSVEIDRVTDLIPKIIGFTSFTSATVNFEEQQKVLLKSSLKVLQRLTSIEGEIGITLRHKISKHPFLLRSLAEILGDNSITPELRKLVAEILRNLAIDRDARQEIGQIQVLITRLMKAFLNCNGPSSTNADCLLPKVAGQALAMLASENVDNCLVMSKEPEFINKLRNMILIHDDNKYIYVAASLLRNLCMHAQPELMESDLKGLSHILPAVLERIMDAEGPELEILIGLSSQICKVLPEEFSQELEHRQIKRRFIERLVDLLNANMKPSAHCPGIRRVILEQSIYMMECNSHYANCFNEYQMMDALSIVELTSSRAENYMVFLGDAGFMECRKPLLALVDRTKELMGRQWLQGINSAY</sequence>
<dbReference type="HOGENOM" id="CLU_006857_3_0_1"/>
<dbReference type="InterPro" id="IPR016024">
    <property type="entry name" value="ARM-type_fold"/>
</dbReference>
<keyword evidence="2" id="KW-0472">Membrane</keyword>
<feature type="transmembrane region" description="Helical" evidence="2">
    <location>
        <begin position="293"/>
        <end position="311"/>
    </location>
</feature>
<evidence type="ECO:0000256" key="1">
    <source>
        <dbReference type="SAM" id="MobiDB-lite"/>
    </source>
</evidence>
<evidence type="ECO:0000313" key="3">
    <source>
        <dbReference type="EnsemblPlants" id="OGLUM07G24760.1"/>
    </source>
</evidence>
<protein>
    <recommendedName>
        <fullName evidence="5">BLE2 protein</fullName>
    </recommendedName>
</protein>
<dbReference type="Gene3D" id="1.25.10.10">
    <property type="entry name" value="Leucine-rich Repeat Variant"/>
    <property type="match status" value="1"/>
</dbReference>
<dbReference type="InterPro" id="IPR011989">
    <property type="entry name" value="ARM-like"/>
</dbReference>
<organism evidence="3">
    <name type="scientific">Oryza glumipatula</name>
    <dbReference type="NCBI Taxonomy" id="40148"/>
    <lineage>
        <taxon>Eukaryota</taxon>
        <taxon>Viridiplantae</taxon>
        <taxon>Streptophyta</taxon>
        <taxon>Embryophyta</taxon>
        <taxon>Tracheophyta</taxon>
        <taxon>Spermatophyta</taxon>
        <taxon>Magnoliopsida</taxon>
        <taxon>Liliopsida</taxon>
        <taxon>Poales</taxon>
        <taxon>Poaceae</taxon>
        <taxon>BOP clade</taxon>
        <taxon>Oryzoideae</taxon>
        <taxon>Oryzeae</taxon>
        <taxon>Oryzinae</taxon>
        <taxon>Oryza</taxon>
    </lineage>
</organism>
<feature type="transmembrane region" description="Helical" evidence="2">
    <location>
        <begin position="423"/>
        <end position="445"/>
    </location>
</feature>
<reference evidence="3" key="2">
    <citation type="submission" date="2018-05" db="EMBL/GenBank/DDBJ databases">
        <title>OgluRS3 (Oryza glumaepatula Reference Sequence Version 3).</title>
        <authorList>
            <person name="Zhang J."/>
            <person name="Kudrna D."/>
            <person name="Lee S."/>
            <person name="Talag J."/>
            <person name="Welchert J."/>
            <person name="Wing R.A."/>
        </authorList>
    </citation>
    <scope>NUCLEOTIDE SEQUENCE [LARGE SCALE GENOMIC DNA]</scope>
</reference>
<keyword evidence="4" id="KW-1185">Reference proteome</keyword>
<dbReference type="Gramene" id="OGLUM07G24760.1">
    <property type="protein sequence ID" value="OGLUM07G24760.1"/>
    <property type="gene ID" value="OGLUM07G24760"/>
</dbReference>
<dbReference type="SUPFAM" id="SSF48371">
    <property type="entry name" value="ARM repeat"/>
    <property type="match status" value="1"/>
</dbReference>
<dbReference type="Proteomes" id="UP000026961">
    <property type="component" value="Chromosome 7"/>
</dbReference>
<feature type="compositionally biased region" description="Basic residues" evidence="1">
    <location>
        <begin position="217"/>
        <end position="229"/>
    </location>
</feature>
<evidence type="ECO:0000313" key="4">
    <source>
        <dbReference type="Proteomes" id="UP000026961"/>
    </source>
</evidence>
<feature type="transmembrane region" description="Helical" evidence="2">
    <location>
        <begin position="569"/>
        <end position="593"/>
    </location>
</feature>
<dbReference type="STRING" id="40148.A0A0E0ANN0"/>
<name>A0A0E0ANN0_9ORYZ</name>
<feature type="region of interest" description="Disordered" evidence="1">
    <location>
        <begin position="760"/>
        <end position="799"/>
    </location>
</feature>
<dbReference type="AlphaFoldDB" id="A0A0E0ANN0"/>
<keyword evidence="2" id="KW-1133">Transmembrane helix</keyword>
<feature type="transmembrane region" description="Helical" evidence="2">
    <location>
        <begin position="83"/>
        <end position="108"/>
    </location>
</feature>
<feature type="transmembrane region" description="Helical" evidence="2">
    <location>
        <begin position="457"/>
        <end position="475"/>
    </location>
</feature>
<keyword evidence="2" id="KW-0812">Transmembrane</keyword>
<feature type="compositionally biased region" description="Polar residues" evidence="1">
    <location>
        <begin position="790"/>
        <end position="799"/>
    </location>
</feature>
<dbReference type="PANTHER" id="PTHR33115">
    <property type="entry name" value="ARM REPEAT SUPERFAMILY PROTEIN"/>
    <property type="match status" value="1"/>
</dbReference>
<proteinExistence type="predicted"/>
<feature type="region of interest" description="Disordered" evidence="1">
    <location>
        <begin position="214"/>
        <end position="244"/>
    </location>
</feature>
<accession>A0A0E0ANN0</accession>
<evidence type="ECO:0008006" key="5">
    <source>
        <dbReference type="Google" id="ProtNLM"/>
    </source>
</evidence>
<feature type="transmembrane region" description="Helical" evidence="2">
    <location>
        <begin position="364"/>
        <end position="386"/>
    </location>
</feature>
<dbReference type="eggNOG" id="ENOG502QRQI">
    <property type="taxonomic scope" value="Eukaryota"/>
</dbReference>
<dbReference type="PANTHER" id="PTHR33115:SF11">
    <property type="entry name" value="OS07G0654700 PROTEIN"/>
    <property type="match status" value="1"/>
</dbReference>
<feature type="transmembrane region" description="Helical" evidence="2">
    <location>
        <begin position="20"/>
        <end position="39"/>
    </location>
</feature>
<feature type="compositionally biased region" description="Low complexity" evidence="1">
    <location>
        <begin position="768"/>
        <end position="782"/>
    </location>
</feature>
<feature type="transmembrane region" description="Helical" evidence="2">
    <location>
        <begin position="487"/>
        <end position="508"/>
    </location>
</feature>
<feature type="transmembrane region" description="Helical" evidence="2">
    <location>
        <begin position="392"/>
        <end position="411"/>
    </location>
</feature>
<feature type="transmembrane region" description="Helical" evidence="2">
    <location>
        <begin position="323"/>
        <end position="344"/>
    </location>
</feature>
<evidence type="ECO:0000256" key="2">
    <source>
        <dbReference type="SAM" id="Phobius"/>
    </source>
</evidence>
<reference evidence="3" key="1">
    <citation type="submission" date="2015-04" db="UniProtKB">
        <authorList>
            <consortium name="EnsemblPlants"/>
        </authorList>
    </citation>
    <scope>IDENTIFICATION</scope>
</reference>
<feature type="transmembrane region" description="Helical" evidence="2">
    <location>
        <begin position="60"/>
        <end position="77"/>
    </location>
</feature>